<dbReference type="AlphaFoldDB" id="A0A843V269"/>
<feature type="region of interest" description="Disordered" evidence="1">
    <location>
        <begin position="78"/>
        <end position="97"/>
    </location>
</feature>
<sequence length="244" mass="27067">MAKPFIALSNSSAFPAPPTSLIVQKASFCRWMPLPVRTSYASRASMKLSRTALLVHDVYYIAGYTNILDSLHISNVPRAKSPSSAGRWKEEEGPTAHTSRYFPRVQKGTNISCKGSVDTPLTSVDTMLQSQAKMLKKWSSSVDTRCSQGINTPLIGHPTKRAFQKSFWRQREFSSLFVHPLVLLLSNSHISKHKKGDLIQDGAVGSTSKDVDQVEAVFCEEFEEDPKDQIAEHRPGISRDQASS</sequence>
<accession>A0A843V269</accession>
<reference evidence="2" key="1">
    <citation type="submission" date="2017-07" db="EMBL/GenBank/DDBJ databases">
        <title>Taro Niue Genome Assembly and Annotation.</title>
        <authorList>
            <person name="Atibalentja N."/>
            <person name="Keating K."/>
            <person name="Fields C.J."/>
        </authorList>
    </citation>
    <scope>NUCLEOTIDE SEQUENCE</scope>
    <source>
        <strain evidence="2">Niue_2</strain>
        <tissue evidence="2">Leaf</tissue>
    </source>
</reference>
<gene>
    <name evidence="2" type="ORF">Taro_020384</name>
</gene>
<feature type="region of interest" description="Disordered" evidence="1">
    <location>
        <begin position="225"/>
        <end position="244"/>
    </location>
</feature>
<evidence type="ECO:0000313" key="3">
    <source>
        <dbReference type="Proteomes" id="UP000652761"/>
    </source>
</evidence>
<protein>
    <submittedName>
        <fullName evidence="2">Uncharacterized protein</fullName>
    </submittedName>
</protein>
<evidence type="ECO:0000313" key="2">
    <source>
        <dbReference type="EMBL" id="MQL87834.1"/>
    </source>
</evidence>
<comment type="caution">
    <text evidence="2">The sequence shown here is derived from an EMBL/GenBank/DDBJ whole genome shotgun (WGS) entry which is preliminary data.</text>
</comment>
<keyword evidence="3" id="KW-1185">Reference proteome</keyword>
<dbReference type="Proteomes" id="UP000652761">
    <property type="component" value="Unassembled WGS sequence"/>
</dbReference>
<organism evidence="2 3">
    <name type="scientific">Colocasia esculenta</name>
    <name type="common">Wild taro</name>
    <name type="synonym">Arum esculentum</name>
    <dbReference type="NCBI Taxonomy" id="4460"/>
    <lineage>
        <taxon>Eukaryota</taxon>
        <taxon>Viridiplantae</taxon>
        <taxon>Streptophyta</taxon>
        <taxon>Embryophyta</taxon>
        <taxon>Tracheophyta</taxon>
        <taxon>Spermatophyta</taxon>
        <taxon>Magnoliopsida</taxon>
        <taxon>Liliopsida</taxon>
        <taxon>Araceae</taxon>
        <taxon>Aroideae</taxon>
        <taxon>Colocasieae</taxon>
        <taxon>Colocasia</taxon>
    </lineage>
</organism>
<proteinExistence type="predicted"/>
<name>A0A843V269_COLES</name>
<evidence type="ECO:0000256" key="1">
    <source>
        <dbReference type="SAM" id="MobiDB-lite"/>
    </source>
</evidence>
<feature type="compositionally biased region" description="Basic and acidic residues" evidence="1">
    <location>
        <begin position="227"/>
        <end position="237"/>
    </location>
</feature>
<dbReference type="EMBL" id="NMUH01001009">
    <property type="protein sequence ID" value="MQL87834.1"/>
    <property type="molecule type" value="Genomic_DNA"/>
</dbReference>